<dbReference type="AlphaFoldDB" id="A0A5C6BCP6"/>
<keyword evidence="1" id="KW-1133">Transmembrane helix</keyword>
<dbReference type="Proteomes" id="UP000320735">
    <property type="component" value="Unassembled WGS sequence"/>
</dbReference>
<feature type="transmembrane region" description="Helical" evidence="1">
    <location>
        <begin position="35"/>
        <end position="53"/>
    </location>
</feature>
<feature type="transmembrane region" description="Helical" evidence="1">
    <location>
        <begin position="215"/>
        <end position="236"/>
    </location>
</feature>
<dbReference type="OrthoDB" id="354989at2"/>
<dbReference type="EMBL" id="SJPP01000002">
    <property type="protein sequence ID" value="TWU09482.1"/>
    <property type="molecule type" value="Genomic_DNA"/>
</dbReference>
<evidence type="ECO:0008006" key="4">
    <source>
        <dbReference type="Google" id="ProtNLM"/>
    </source>
</evidence>
<sequence>MQHQRTAGTEQPGWRWGPFTFRLPFYHTGITWPEFFQGIFVAGATGLGLVPLLTGPFGLSFEEAVACIFIQSMLISSAPILFGEPFAPGWVTPALPLAIAFILAVDGNGNAVYGTPQEKFQMMTAVSLNFAAILFFMGATGLGHRFIRWLPDALKSGIILGAAIAALMRVMLDEKKELLLKQPITTTVAVAICLILTFSLPVQRLKLRWRWLAKFAGLGLLPGFVIAAIVGPLPWVNEISYSDAIKSIGTNFNDIILIPPFADLFNKVSPFAIGWPSLTMFLDGFPLAIMGYVILFGDLITGAEVIQDAQPSRPDEKIVIDVNRSHFSLAIRNAMMALFSPFFPTQGCLWTGVHVIVVQRWREGRQAMDSLYTGISSYYVFGVPLLYMILPLLNVLKPLMGIALSLTLVLTGFACAYVAMGISKTPIERGVALLTAVSLVVFPNPWVGMSVGIVATLLLVGLPKRDPDPA</sequence>
<feature type="transmembrane region" description="Helical" evidence="1">
    <location>
        <begin position="399"/>
        <end position="419"/>
    </location>
</feature>
<feature type="transmembrane region" description="Helical" evidence="1">
    <location>
        <begin position="125"/>
        <end position="147"/>
    </location>
</feature>
<feature type="transmembrane region" description="Helical" evidence="1">
    <location>
        <begin position="184"/>
        <end position="203"/>
    </location>
</feature>
<feature type="transmembrane region" description="Helical" evidence="1">
    <location>
        <begin position="431"/>
        <end position="460"/>
    </location>
</feature>
<comment type="caution">
    <text evidence="2">The sequence shown here is derived from an EMBL/GenBank/DDBJ whole genome shotgun (WGS) entry which is preliminary data.</text>
</comment>
<organism evidence="2 3">
    <name type="scientific">Symmachiella macrocystis</name>
    <dbReference type="NCBI Taxonomy" id="2527985"/>
    <lineage>
        <taxon>Bacteria</taxon>
        <taxon>Pseudomonadati</taxon>
        <taxon>Planctomycetota</taxon>
        <taxon>Planctomycetia</taxon>
        <taxon>Planctomycetales</taxon>
        <taxon>Planctomycetaceae</taxon>
        <taxon>Symmachiella</taxon>
    </lineage>
</organism>
<keyword evidence="3" id="KW-1185">Reference proteome</keyword>
<evidence type="ECO:0000313" key="3">
    <source>
        <dbReference type="Proteomes" id="UP000320735"/>
    </source>
</evidence>
<feature type="transmembrane region" description="Helical" evidence="1">
    <location>
        <begin position="94"/>
        <end position="113"/>
    </location>
</feature>
<evidence type="ECO:0000313" key="2">
    <source>
        <dbReference type="EMBL" id="TWU09482.1"/>
    </source>
</evidence>
<reference evidence="2 3" key="1">
    <citation type="submission" date="2019-02" db="EMBL/GenBank/DDBJ databases">
        <title>Deep-cultivation of Planctomycetes and their phenomic and genomic characterization uncovers novel biology.</title>
        <authorList>
            <person name="Wiegand S."/>
            <person name="Jogler M."/>
            <person name="Boedeker C."/>
            <person name="Pinto D."/>
            <person name="Vollmers J."/>
            <person name="Rivas-Marin E."/>
            <person name="Kohn T."/>
            <person name="Peeters S.H."/>
            <person name="Heuer A."/>
            <person name="Rast P."/>
            <person name="Oberbeckmann S."/>
            <person name="Bunk B."/>
            <person name="Jeske O."/>
            <person name="Meyerdierks A."/>
            <person name="Storesund J.E."/>
            <person name="Kallscheuer N."/>
            <person name="Luecker S."/>
            <person name="Lage O.M."/>
            <person name="Pohl T."/>
            <person name="Merkel B.J."/>
            <person name="Hornburger P."/>
            <person name="Mueller R.-W."/>
            <person name="Bruemmer F."/>
            <person name="Labrenz M."/>
            <person name="Spormann A.M."/>
            <person name="Op Den Camp H."/>
            <person name="Overmann J."/>
            <person name="Amann R."/>
            <person name="Jetten M.S.M."/>
            <person name="Mascher T."/>
            <person name="Medema M.H."/>
            <person name="Devos D.P."/>
            <person name="Kaster A.-K."/>
            <person name="Ovreas L."/>
            <person name="Rohde M."/>
            <person name="Galperin M.Y."/>
            <person name="Jogler C."/>
        </authorList>
    </citation>
    <scope>NUCLEOTIDE SEQUENCE [LARGE SCALE GENOMIC DNA]</scope>
    <source>
        <strain evidence="2 3">CA54</strain>
    </source>
</reference>
<proteinExistence type="predicted"/>
<protein>
    <recommendedName>
        <fullName evidence="4">Permease family protein</fullName>
    </recommendedName>
</protein>
<feature type="transmembrane region" description="Helical" evidence="1">
    <location>
        <begin position="153"/>
        <end position="172"/>
    </location>
</feature>
<gene>
    <name evidence="2" type="ORF">CA54_47240</name>
</gene>
<accession>A0A5C6BCP6</accession>
<feature type="transmembrane region" description="Helical" evidence="1">
    <location>
        <begin position="370"/>
        <end position="393"/>
    </location>
</feature>
<evidence type="ECO:0000256" key="1">
    <source>
        <dbReference type="SAM" id="Phobius"/>
    </source>
</evidence>
<keyword evidence="1" id="KW-0472">Membrane</keyword>
<dbReference type="RefSeq" id="WP_146373170.1">
    <property type="nucleotide sequence ID" value="NZ_SJPP01000002.1"/>
</dbReference>
<feature type="transmembrane region" description="Helical" evidence="1">
    <location>
        <begin position="65"/>
        <end position="82"/>
    </location>
</feature>
<keyword evidence="1" id="KW-0812">Transmembrane</keyword>
<name>A0A5C6BCP6_9PLAN</name>